<proteinExistence type="predicted"/>
<reference evidence="1 2" key="1">
    <citation type="submission" date="2019-11" db="EMBL/GenBank/DDBJ databases">
        <title>Whole genome sequence of Oryza granulata.</title>
        <authorList>
            <person name="Li W."/>
        </authorList>
    </citation>
    <scope>NUCLEOTIDE SEQUENCE [LARGE SCALE GENOMIC DNA]</scope>
    <source>
        <strain evidence="2">cv. Menghai</strain>
        <tissue evidence="1">Leaf</tissue>
    </source>
</reference>
<keyword evidence="2" id="KW-1185">Reference proteome</keyword>
<protein>
    <submittedName>
        <fullName evidence="1">Uncharacterized protein</fullName>
    </submittedName>
</protein>
<dbReference type="Proteomes" id="UP000479710">
    <property type="component" value="Unassembled WGS sequence"/>
</dbReference>
<accession>A0A6G1CY79</accession>
<dbReference type="AlphaFoldDB" id="A0A6G1CY79"/>
<evidence type="ECO:0000313" key="1">
    <source>
        <dbReference type="EMBL" id="KAF0905082.1"/>
    </source>
</evidence>
<dbReference type="EMBL" id="SPHZ02000007">
    <property type="protein sequence ID" value="KAF0905082.1"/>
    <property type="molecule type" value="Genomic_DNA"/>
</dbReference>
<organism evidence="1 2">
    <name type="scientific">Oryza meyeriana var. granulata</name>
    <dbReference type="NCBI Taxonomy" id="110450"/>
    <lineage>
        <taxon>Eukaryota</taxon>
        <taxon>Viridiplantae</taxon>
        <taxon>Streptophyta</taxon>
        <taxon>Embryophyta</taxon>
        <taxon>Tracheophyta</taxon>
        <taxon>Spermatophyta</taxon>
        <taxon>Magnoliopsida</taxon>
        <taxon>Liliopsida</taxon>
        <taxon>Poales</taxon>
        <taxon>Poaceae</taxon>
        <taxon>BOP clade</taxon>
        <taxon>Oryzoideae</taxon>
        <taxon>Oryzeae</taxon>
        <taxon>Oryzinae</taxon>
        <taxon>Oryza</taxon>
        <taxon>Oryza meyeriana</taxon>
    </lineage>
</organism>
<name>A0A6G1CY79_9ORYZ</name>
<comment type="caution">
    <text evidence="1">The sequence shown here is derived from an EMBL/GenBank/DDBJ whole genome shotgun (WGS) entry which is preliminary data.</text>
</comment>
<evidence type="ECO:0000313" key="2">
    <source>
        <dbReference type="Proteomes" id="UP000479710"/>
    </source>
</evidence>
<gene>
    <name evidence="1" type="ORF">E2562_000886</name>
</gene>
<sequence length="94" mass="10597">MLARCLAAAHPPSLPLLSRRHRRSPCAEVAEAAARPLLSTWQIRGGQRRRCWRMPLARGWGCGRGVRCTGVEAMVLTRTAEVRHWRTLPARDNC</sequence>